<organism evidence="2 3">
    <name type="scientific">Methylomonas defluvii</name>
    <dbReference type="NCBI Taxonomy" id="3045149"/>
    <lineage>
        <taxon>Bacteria</taxon>
        <taxon>Pseudomonadati</taxon>
        <taxon>Pseudomonadota</taxon>
        <taxon>Gammaproteobacteria</taxon>
        <taxon>Methylococcales</taxon>
        <taxon>Methylococcaceae</taxon>
        <taxon>Methylomonas</taxon>
    </lineage>
</organism>
<sequence>MDMNLSPAWTGVLNQAGFDSVHWSTVGPADAPDVQLFKWARENEAVVFTHDLDFGALLALTGVEAPSVFQIRTQNISPQVLGPRAIELLHRFKTELDNGALIVADELRERVRLLPLSR</sequence>
<proteinExistence type="predicted"/>
<evidence type="ECO:0000313" key="2">
    <source>
        <dbReference type="EMBL" id="MDX8126319.1"/>
    </source>
</evidence>
<feature type="domain" description="DUF5615" evidence="1">
    <location>
        <begin position="1"/>
        <end position="105"/>
    </location>
</feature>
<protein>
    <submittedName>
        <fullName evidence="2">DUF5615 family PIN-like protein</fullName>
    </submittedName>
</protein>
<dbReference type="EMBL" id="JAXARY010000002">
    <property type="protein sequence ID" value="MDX8126319.1"/>
    <property type="molecule type" value="Genomic_DNA"/>
</dbReference>
<name>A0ABU4UA42_9GAMM</name>
<dbReference type="RefSeq" id="WP_256438970.1">
    <property type="nucleotide sequence ID" value="NZ_JAXARY010000002.1"/>
</dbReference>
<evidence type="ECO:0000313" key="3">
    <source>
        <dbReference type="Proteomes" id="UP001284537"/>
    </source>
</evidence>
<gene>
    <name evidence="2" type="ORF">QLH52_03430</name>
</gene>
<comment type="caution">
    <text evidence="2">The sequence shown here is derived from an EMBL/GenBank/DDBJ whole genome shotgun (WGS) entry which is preliminary data.</text>
</comment>
<dbReference type="InterPro" id="IPR041049">
    <property type="entry name" value="DUF5615"/>
</dbReference>
<dbReference type="Proteomes" id="UP001284537">
    <property type="component" value="Unassembled WGS sequence"/>
</dbReference>
<evidence type="ECO:0000259" key="1">
    <source>
        <dbReference type="Pfam" id="PF18480"/>
    </source>
</evidence>
<reference evidence="2 3" key="1">
    <citation type="submission" date="2023-11" db="EMBL/GenBank/DDBJ databases">
        <authorList>
            <person name="Ouyang M.-Y."/>
        </authorList>
    </citation>
    <scope>NUCLEOTIDE SEQUENCE [LARGE SCALE GENOMIC DNA]</scope>
    <source>
        <strain evidence="2 3">OY6</strain>
    </source>
</reference>
<keyword evidence="3" id="KW-1185">Reference proteome</keyword>
<dbReference type="Pfam" id="PF18480">
    <property type="entry name" value="DUF5615"/>
    <property type="match status" value="1"/>
</dbReference>
<accession>A0ABU4UA42</accession>